<dbReference type="OrthoDB" id="8481147at2"/>
<dbReference type="SMART" id="SM00382">
    <property type="entry name" value="AAA"/>
    <property type="match status" value="1"/>
</dbReference>
<keyword evidence="4 6" id="KW-0067">ATP-binding</keyword>
<keyword evidence="7" id="KW-1185">Reference proteome</keyword>
<comment type="caution">
    <text evidence="6">The sequence shown here is derived from an EMBL/GenBank/DDBJ whole genome shotgun (WGS) entry which is preliminary data.</text>
</comment>
<dbReference type="GO" id="GO:0016887">
    <property type="term" value="F:ATP hydrolysis activity"/>
    <property type="evidence" value="ECO:0007669"/>
    <property type="project" value="InterPro"/>
</dbReference>
<dbReference type="EMBL" id="QJVC01000031">
    <property type="protein sequence ID" value="PYI37050.1"/>
    <property type="molecule type" value="Genomic_DNA"/>
</dbReference>
<dbReference type="GO" id="GO:0055085">
    <property type="term" value="P:transmembrane transport"/>
    <property type="evidence" value="ECO:0007669"/>
    <property type="project" value="UniProtKB-ARBA"/>
</dbReference>
<comment type="similarity">
    <text evidence="1">Belongs to the ABC transporter superfamily.</text>
</comment>
<dbReference type="Proteomes" id="UP000247980">
    <property type="component" value="Unassembled WGS sequence"/>
</dbReference>
<dbReference type="AlphaFoldDB" id="A0A2V5J469"/>
<dbReference type="PROSITE" id="PS50893">
    <property type="entry name" value="ABC_TRANSPORTER_2"/>
    <property type="match status" value="1"/>
</dbReference>
<dbReference type="InterPro" id="IPR027417">
    <property type="entry name" value="P-loop_NTPase"/>
</dbReference>
<dbReference type="PANTHER" id="PTHR43776">
    <property type="entry name" value="TRANSPORT ATP-BINDING PROTEIN"/>
    <property type="match status" value="1"/>
</dbReference>
<evidence type="ECO:0000256" key="3">
    <source>
        <dbReference type="ARBA" id="ARBA00022741"/>
    </source>
</evidence>
<evidence type="ECO:0000256" key="4">
    <source>
        <dbReference type="ARBA" id="ARBA00022840"/>
    </source>
</evidence>
<evidence type="ECO:0000313" key="7">
    <source>
        <dbReference type="Proteomes" id="UP000247980"/>
    </source>
</evidence>
<dbReference type="Gene3D" id="3.40.50.300">
    <property type="entry name" value="P-loop containing nucleotide triphosphate hydrolases"/>
    <property type="match status" value="1"/>
</dbReference>
<dbReference type="InterPro" id="IPR017871">
    <property type="entry name" value="ABC_transporter-like_CS"/>
</dbReference>
<evidence type="ECO:0000256" key="2">
    <source>
        <dbReference type="ARBA" id="ARBA00022448"/>
    </source>
</evidence>
<keyword evidence="2" id="KW-0813">Transport</keyword>
<accession>A0A2V5J469</accession>
<evidence type="ECO:0000256" key="1">
    <source>
        <dbReference type="ARBA" id="ARBA00005417"/>
    </source>
</evidence>
<reference evidence="6 7" key="1">
    <citation type="submission" date="2018-05" db="EMBL/GenBank/DDBJ databases">
        <title>Genetic diversity of glacier-inhabiting Cryobacterium bacteria in China and description of Cryobacterium mengkeensis sp. nov. and Arthrobacter glacialis sp. nov.</title>
        <authorList>
            <person name="Liu Q."/>
            <person name="Xin Y.-H."/>
        </authorList>
    </citation>
    <scope>NUCLEOTIDE SEQUENCE [LARGE SCALE GENOMIC DNA]</scope>
    <source>
        <strain evidence="6 7">B7</strain>
    </source>
</reference>
<dbReference type="CDD" id="cd03257">
    <property type="entry name" value="ABC_NikE_OppD_transporters"/>
    <property type="match status" value="1"/>
</dbReference>
<name>A0A2V5J469_9MICC</name>
<dbReference type="PANTHER" id="PTHR43776:SF7">
    <property type="entry name" value="D,D-DIPEPTIDE TRANSPORT ATP-BINDING PROTEIN DDPF-RELATED"/>
    <property type="match status" value="1"/>
</dbReference>
<protein>
    <submittedName>
        <fullName evidence="6">Peptide ABC transporter ATP-binding protein</fullName>
    </submittedName>
</protein>
<evidence type="ECO:0000313" key="6">
    <source>
        <dbReference type="EMBL" id="PYI37050.1"/>
    </source>
</evidence>
<dbReference type="InterPro" id="IPR003439">
    <property type="entry name" value="ABC_transporter-like_ATP-bd"/>
</dbReference>
<proteinExistence type="inferred from homology"/>
<dbReference type="PROSITE" id="PS00211">
    <property type="entry name" value="ABC_TRANSPORTER_1"/>
    <property type="match status" value="1"/>
</dbReference>
<gene>
    <name evidence="6" type="ORF">CVS30_17520</name>
</gene>
<dbReference type="Pfam" id="PF00005">
    <property type="entry name" value="ABC_tran"/>
    <property type="match status" value="1"/>
</dbReference>
<feature type="domain" description="ABC transporter" evidence="5">
    <location>
        <begin position="19"/>
        <end position="270"/>
    </location>
</feature>
<sequence>MLRVSARKRCVHMTEVSLLKVQNLRVSYPIHSSILQRRIGENMAVKDVNFTISAGQTVGLVGESGSGKSTVARTIIGLEKADGGRIEFEGRDITQSTRTELKALRRDMQMVFQDPFASLNPRLSVQEIIVEPWLAHPDVVPKNRRASEAKALMDRVGLNPDYASRFPHQFSGGQRQRIGIARALALQPKLIICDEAVSALDVSVQAQVLNLLDDLKQEFNLAYLFISHDLSVIEHICDRVLVLNGGVVVEEGTPRELFENPQDDYTKRLFAAVPVIRPWLNGASSKPAGTIPRY</sequence>
<evidence type="ECO:0000259" key="5">
    <source>
        <dbReference type="PROSITE" id="PS50893"/>
    </source>
</evidence>
<dbReference type="InterPro" id="IPR003593">
    <property type="entry name" value="AAA+_ATPase"/>
</dbReference>
<dbReference type="FunFam" id="3.40.50.300:FF:000016">
    <property type="entry name" value="Oligopeptide ABC transporter ATP-binding component"/>
    <property type="match status" value="1"/>
</dbReference>
<dbReference type="SUPFAM" id="SSF52540">
    <property type="entry name" value="P-loop containing nucleoside triphosphate hydrolases"/>
    <property type="match status" value="1"/>
</dbReference>
<dbReference type="GO" id="GO:0005524">
    <property type="term" value="F:ATP binding"/>
    <property type="evidence" value="ECO:0007669"/>
    <property type="project" value="UniProtKB-KW"/>
</dbReference>
<keyword evidence="3" id="KW-0547">Nucleotide-binding</keyword>
<organism evidence="6 7">
    <name type="scientific">Arthrobacter psychrolactophilus</name>
    <dbReference type="NCBI Taxonomy" id="92442"/>
    <lineage>
        <taxon>Bacteria</taxon>
        <taxon>Bacillati</taxon>
        <taxon>Actinomycetota</taxon>
        <taxon>Actinomycetes</taxon>
        <taxon>Micrococcales</taxon>
        <taxon>Micrococcaceae</taxon>
        <taxon>Arthrobacter</taxon>
    </lineage>
</organism>
<dbReference type="InterPro" id="IPR050319">
    <property type="entry name" value="ABC_transp_ATP-bind"/>
</dbReference>